<gene>
    <name evidence="2" type="ORF">W5A_13550</name>
</gene>
<name>I0W5I4_9FLAO</name>
<accession>I0W5I4</accession>
<dbReference type="RefSeq" id="WP_008241635.1">
    <property type="nucleotide sequence ID" value="NZ_AJJU01000043.1"/>
</dbReference>
<dbReference type="STRING" id="946077.W5A_13550"/>
<sequence length="286" mass="32225">MLENLEILSLVIMRVRNQLAIVGFLCIFLSCSTSKQLVSNTKSDEGVIRYEKKYDSISDTYYYLTHIKHTDNNGKLLKLQHAHAQKSKGETVVEFSQRMGNPILAMNASTMYRISPDSIKPNGVQIIKGEIVQDKFKEAYALGIKDNNELISYVPEKRAAAILEEGVQDALTAFMPLIENYKPVHDSVLEIPKHGFEKHPRQVIAQFENLDLLILSCGGRTFDGTGMTAKDLIRILKDIEVKFAYNLDGGGSVSTVINGERITKKIDENGTKDRLRPNFLYILKNE</sequence>
<keyword evidence="3" id="KW-1185">Reference proteome</keyword>
<dbReference type="PANTHER" id="PTHR40446">
    <property type="entry name" value="N-ACETYLGLUCOSAMINE-1-PHOSPHODIESTER ALPHA-N-ACETYLGLUCOSAMINIDASE"/>
    <property type="match status" value="1"/>
</dbReference>
<dbReference type="eggNOG" id="COG4632">
    <property type="taxonomic scope" value="Bacteria"/>
</dbReference>
<reference evidence="2 3" key="1">
    <citation type="journal article" date="2012" name="J. Bacteriol.">
        <title>Genome Sequence of the Halotolerant Bacterium Imtechella halotolerans K1T.</title>
        <authorList>
            <person name="Kumar S."/>
            <person name="Vikram S."/>
            <person name="Subramanian S."/>
            <person name="Raghava G.P."/>
            <person name="Pinnaka A.K."/>
        </authorList>
    </citation>
    <scope>NUCLEOTIDE SEQUENCE [LARGE SCALE GENOMIC DNA]</scope>
    <source>
        <strain evidence="2 3">K1</strain>
    </source>
</reference>
<dbReference type="AlphaFoldDB" id="I0W5I4"/>
<dbReference type="InterPro" id="IPR018711">
    <property type="entry name" value="NAGPA"/>
</dbReference>
<feature type="domain" description="Phosphodiester glycosidase" evidence="1">
    <location>
        <begin position="102"/>
        <end position="282"/>
    </location>
</feature>
<dbReference type="EMBL" id="AJJU01000043">
    <property type="protein sequence ID" value="EID71650.1"/>
    <property type="molecule type" value="Genomic_DNA"/>
</dbReference>
<dbReference type="PANTHER" id="PTHR40446:SF2">
    <property type="entry name" value="N-ACETYLGLUCOSAMINE-1-PHOSPHODIESTER ALPHA-N-ACETYLGLUCOSAMINIDASE"/>
    <property type="match status" value="1"/>
</dbReference>
<dbReference type="Pfam" id="PF09992">
    <property type="entry name" value="NAGPA"/>
    <property type="match status" value="1"/>
</dbReference>
<organism evidence="2 3">
    <name type="scientific">Imtechella halotolerans K1</name>
    <dbReference type="NCBI Taxonomy" id="946077"/>
    <lineage>
        <taxon>Bacteria</taxon>
        <taxon>Pseudomonadati</taxon>
        <taxon>Bacteroidota</taxon>
        <taxon>Flavobacteriia</taxon>
        <taxon>Flavobacteriales</taxon>
        <taxon>Flavobacteriaceae</taxon>
        <taxon>Imtechella</taxon>
    </lineage>
</organism>
<evidence type="ECO:0000313" key="2">
    <source>
        <dbReference type="EMBL" id="EID71650.1"/>
    </source>
</evidence>
<proteinExistence type="predicted"/>
<comment type="caution">
    <text evidence="2">The sequence shown here is derived from an EMBL/GenBank/DDBJ whole genome shotgun (WGS) entry which is preliminary data.</text>
</comment>
<evidence type="ECO:0000313" key="3">
    <source>
        <dbReference type="Proteomes" id="UP000005938"/>
    </source>
</evidence>
<dbReference type="Proteomes" id="UP000005938">
    <property type="component" value="Unassembled WGS sequence"/>
</dbReference>
<protein>
    <recommendedName>
        <fullName evidence="1">Phosphodiester glycosidase domain-containing protein</fullName>
    </recommendedName>
</protein>
<evidence type="ECO:0000259" key="1">
    <source>
        <dbReference type="Pfam" id="PF09992"/>
    </source>
</evidence>